<dbReference type="PANTHER" id="PTHR35788:SF1">
    <property type="entry name" value="EXPORTED PROTEIN"/>
    <property type="match status" value="1"/>
</dbReference>
<accession>A0A6N2VN98</accession>
<organism evidence="4">
    <name type="scientific">Anaerostipes caccae</name>
    <dbReference type="NCBI Taxonomy" id="105841"/>
    <lineage>
        <taxon>Bacteria</taxon>
        <taxon>Bacillati</taxon>
        <taxon>Bacillota</taxon>
        <taxon>Clostridia</taxon>
        <taxon>Lachnospirales</taxon>
        <taxon>Lachnospiraceae</taxon>
        <taxon>Anaerostipes</taxon>
    </lineage>
</organism>
<reference evidence="4" key="1">
    <citation type="submission" date="2019-11" db="EMBL/GenBank/DDBJ databases">
        <authorList>
            <person name="Feng L."/>
        </authorList>
    </citation>
    <scope>NUCLEOTIDE SEQUENCE</scope>
    <source>
        <strain evidence="4">AcaccaeLFYP115</strain>
    </source>
</reference>
<dbReference type="SMART" id="SM01208">
    <property type="entry name" value="G5"/>
    <property type="match status" value="1"/>
</dbReference>
<dbReference type="PANTHER" id="PTHR35788">
    <property type="entry name" value="EXPORTED PROTEIN-RELATED"/>
    <property type="match status" value="1"/>
</dbReference>
<dbReference type="InterPro" id="IPR052913">
    <property type="entry name" value="Glycopeptide_resist_protein"/>
</dbReference>
<dbReference type="AlphaFoldDB" id="A0A6N2VN98"/>
<name>A0A6N2VN98_9FIRM</name>
<dbReference type="InterPro" id="IPR022029">
    <property type="entry name" value="YoaR-like_PG-bd"/>
</dbReference>
<dbReference type="Gene3D" id="2.20.230.10">
    <property type="entry name" value="Resuscitation-promoting factor rpfb"/>
    <property type="match status" value="1"/>
</dbReference>
<keyword evidence="3" id="KW-1133">Transmembrane helix</keyword>
<feature type="compositionally biased region" description="Basic and acidic residues" evidence="2">
    <location>
        <begin position="444"/>
        <end position="490"/>
    </location>
</feature>
<evidence type="ECO:0000313" key="4">
    <source>
        <dbReference type="EMBL" id="VYT30061.1"/>
    </source>
</evidence>
<dbReference type="EMBL" id="CACRSQ010000007">
    <property type="protein sequence ID" value="VYT30061.1"/>
    <property type="molecule type" value="Genomic_DNA"/>
</dbReference>
<feature type="transmembrane region" description="Helical" evidence="3">
    <location>
        <begin position="7"/>
        <end position="25"/>
    </location>
</feature>
<feature type="region of interest" description="Disordered" evidence="2">
    <location>
        <begin position="437"/>
        <end position="500"/>
    </location>
</feature>
<dbReference type="PROSITE" id="PS51109">
    <property type="entry name" value="G5"/>
    <property type="match status" value="1"/>
</dbReference>
<gene>
    <name evidence="4" type="primary">vanW</name>
    <name evidence="4" type="ORF">ACLFYP115_02556</name>
</gene>
<dbReference type="InterPro" id="IPR007391">
    <property type="entry name" value="Vancomycin_resist_VanW"/>
</dbReference>
<proteinExistence type="predicted"/>
<dbReference type="InterPro" id="IPR011098">
    <property type="entry name" value="G5_dom"/>
</dbReference>
<dbReference type="Pfam" id="PF12229">
    <property type="entry name" value="PG_binding_4"/>
    <property type="match status" value="1"/>
</dbReference>
<protein>
    <submittedName>
        <fullName evidence="4">Vancomycin B-type resistance protein VanW</fullName>
    </submittedName>
</protein>
<evidence type="ECO:0000256" key="2">
    <source>
        <dbReference type="SAM" id="MobiDB-lite"/>
    </source>
</evidence>
<dbReference type="Pfam" id="PF04294">
    <property type="entry name" value="VanW"/>
    <property type="match status" value="1"/>
</dbReference>
<keyword evidence="3" id="KW-0472">Membrane</keyword>
<keyword evidence="1" id="KW-0732">Signal</keyword>
<evidence type="ECO:0000256" key="3">
    <source>
        <dbReference type="SAM" id="Phobius"/>
    </source>
</evidence>
<dbReference type="RefSeq" id="WP_156340653.1">
    <property type="nucleotide sequence ID" value="NZ_BAABZP010000001.1"/>
</dbReference>
<dbReference type="Pfam" id="PF07501">
    <property type="entry name" value="G5"/>
    <property type="match status" value="1"/>
</dbReference>
<evidence type="ECO:0000256" key="1">
    <source>
        <dbReference type="ARBA" id="ARBA00022729"/>
    </source>
</evidence>
<keyword evidence="3" id="KW-0812">Transmembrane</keyword>
<sequence>MSKRMKAGIAAGILAVICIGIFVYISQTVKGATKDHKIVQGVIFEGKSLGGMTKEEAKKEIEDYIEKEQAKDITFYVDGKKAVTKLSKTGVAWDVEKTVKDAYDVGRSGSIINRYSQVKKDKIIVKIERSYDQKIFDRELDSAAKKIVSEPKNASLKRKNGKFIIIKEKTGYALDKKSTFKAYKKQVEAESFKVPLKVTRKKAEYTSEDMAKVKDKLGTKTTYYGSSAPGRKGNVANGAKMINGTVVYPGETFSVYKAVSPFTSENGYYLAGSYENGQTVQTYGGGICQVSTTLYNAVIRAELKIKERHPHSMTVSYVPRSADAAIAGTYKDLKFENQYDFPIYIEGIADGSNITFSVYGQKTNPNRHVEFVSETTSVRNSSGEKAIKDPTLEEGKRVVEQVGHTGYTAKLWKIVKEKGKKTQKILFNTSSYMATPNTVRVGTKKKDKDKDKKKKDTDKKKKDSKPTEKSTEKSTEKKKTPAKKSTEKKSTQAAQTSKEN</sequence>